<dbReference type="InterPro" id="IPR048764">
    <property type="entry name" value="PylC_N"/>
</dbReference>
<sequence length="331" mass="34804">MRVLVTGTGGAPGFDLARHLIRLGCQVIAADANPLACGLVLAGVTPCLLPSSDDPDFGARLLDVCRRLRPEALISTIEWELPVLIAQREALAALGVRTWLPDAGTVTVTGDKAAFHSALTARGIPTPATWLPHQLDTAAVPGPFVVKPRRGHGTQNVHVCRTRAQAAVLCELVPDPVVQEHILGQEFTADCLVDRTGNASVILRHRLLVKAGLSVVGRTFHDDEAADLVKRTLDAVGMIGPCCVQGFQCAYGGVTVTEVNARFAGGFPLAVAAGAALVEQTLNGLLELPVDHTRLAYTPDVCLTKCFETVATGAWPPPPLHGLTEPAEGAS</sequence>
<dbReference type="Pfam" id="PF02655">
    <property type="entry name" value="ATP-grasp_3"/>
    <property type="match status" value="1"/>
</dbReference>
<dbReference type="Pfam" id="PF21360">
    <property type="entry name" value="PylC-like_N"/>
    <property type="match status" value="1"/>
</dbReference>
<dbReference type="KEGG" id="saqu:EJC51_00200"/>
<dbReference type="Proteomes" id="UP000280197">
    <property type="component" value="Chromosome"/>
</dbReference>
<keyword evidence="1" id="KW-0547">Nucleotide-binding</keyword>
<proteinExistence type="predicted"/>
<evidence type="ECO:0000259" key="2">
    <source>
        <dbReference type="PROSITE" id="PS50975"/>
    </source>
</evidence>
<organism evidence="4 5">
    <name type="scientific">Streptomyces aquilus</name>
    <dbReference type="NCBI Taxonomy" id="2548456"/>
    <lineage>
        <taxon>Bacteria</taxon>
        <taxon>Bacillati</taxon>
        <taxon>Actinomycetota</taxon>
        <taxon>Actinomycetes</taxon>
        <taxon>Kitasatosporales</taxon>
        <taxon>Streptomycetaceae</taxon>
        <taxon>Streptomyces</taxon>
    </lineage>
</organism>
<dbReference type="EMBL" id="CP034463">
    <property type="protein sequence ID" value="AZP23006.1"/>
    <property type="molecule type" value="Genomic_DNA"/>
</dbReference>
<dbReference type="PROSITE" id="PS50975">
    <property type="entry name" value="ATP_GRASP"/>
    <property type="match status" value="1"/>
</dbReference>
<dbReference type="Gene3D" id="3.30.470.20">
    <property type="entry name" value="ATP-grasp fold, B domain"/>
    <property type="match status" value="1"/>
</dbReference>
<dbReference type="InterPro" id="IPR003806">
    <property type="entry name" value="ATP-grasp_PylC-type"/>
</dbReference>
<evidence type="ECO:0000313" key="4">
    <source>
        <dbReference type="EMBL" id="AZP23788.1"/>
    </source>
</evidence>
<name>A0A3Q9C8N5_9ACTN</name>
<feature type="domain" description="ATP-grasp" evidence="2">
    <location>
        <begin position="116"/>
        <end position="286"/>
    </location>
</feature>
<dbReference type="EMBL" id="CP034463">
    <property type="protein sequence ID" value="AZP23788.1"/>
    <property type="molecule type" value="Genomic_DNA"/>
</dbReference>
<dbReference type="GO" id="GO:0005524">
    <property type="term" value="F:ATP binding"/>
    <property type="evidence" value="ECO:0007669"/>
    <property type="project" value="UniProtKB-UniRule"/>
</dbReference>
<evidence type="ECO:0000313" key="3">
    <source>
        <dbReference type="EMBL" id="AZP23006.1"/>
    </source>
</evidence>
<dbReference type="KEGG" id="saqu:EJC51_47345"/>
<reference evidence="4 5" key="1">
    <citation type="submission" date="2018-12" db="EMBL/GenBank/DDBJ databases">
        <authorList>
            <person name="Li K."/>
        </authorList>
    </citation>
    <scope>NUCLEOTIDE SEQUENCE [LARGE SCALE GENOMIC DNA]</scope>
    <source>
        <strain evidence="5">CR22</strain>
        <strain evidence="4">GGCR-6</strain>
    </source>
</reference>
<dbReference type="SUPFAM" id="SSF56059">
    <property type="entry name" value="Glutathione synthetase ATP-binding domain-like"/>
    <property type="match status" value="1"/>
</dbReference>
<gene>
    <name evidence="3" type="ORF">EJC51_00200</name>
    <name evidence="4" type="ORF">EJC51_47345</name>
</gene>
<evidence type="ECO:0000313" key="5">
    <source>
        <dbReference type="Proteomes" id="UP000280197"/>
    </source>
</evidence>
<protein>
    <submittedName>
        <fullName evidence="4">ATP-grasp domain-containing protein</fullName>
    </submittedName>
</protein>
<dbReference type="Gene3D" id="3.40.50.20">
    <property type="match status" value="1"/>
</dbReference>
<keyword evidence="1" id="KW-0067">ATP-binding</keyword>
<dbReference type="AlphaFoldDB" id="A0A3Q9C8N5"/>
<evidence type="ECO:0000256" key="1">
    <source>
        <dbReference type="PROSITE-ProRule" id="PRU00409"/>
    </source>
</evidence>
<dbReference type="InterPro" id="IPR013815">
    <property type="entry name" value="ATP_grasp_subdomain_1"/>
</dbReference>
<dbReference type="InterPro" id="IPR011761">
    <property type="entry name" value="ATP-grasp"/>
</dbReference>
<keyword evidence="5" id="KW-1185">Reference proteome</keyword>
<dbReference type="GO" id="GO:0046872">
    <property type="term" value="F:metal ion binding"/>
    <property type="evidence" value="ECO:0007669"/>
    <property type="project" value="InterPro"/>
</dbReference>
<accession>A0A3Q9C8N5</accession>
<dbReference type="Gene3D" id="3.30.1490.20">
    <property type="entry name" value="ATP-grasp fold, A domain"/>
    <property type="match status" value="1"/>
</dbReference>